<dbReference type="Proteomes" id="UP000252586">
    <property type="component" value="Unassembled WGS sequence"/>
</dbReference>
<dbReference type="AlphaFoldDB" id="A0A366D9C6"/>
<keyword evidence="1" id="KW-0472">Membrane</keyword>
<feature type="transmembrane region" description="Helical" evidence="1">
    <location>
        <begin position="464"/>
        <end position="487"/>
    </location>
</feature>
<gene>
    <name evidence="2" type="ORF">DFR74_11388</name>
</gene>
<feature type="transmembrane region" description="Helical" evidence="1">
    <location>
        <begin position="91"/>
        <end position="108"/>
    </location>
</feature>
<dbReference type="OrthoDB" id="2014935at2"/>
<feature type="transmembrane region" description="Helical" evidence="1">
    <location>
        <begin position="196"/>
        <end position="220"/>
    </location>
</feature>
<feature type="transmembrane region" description="Helical" evidence="1">
    <location>
        <begin position="22"/>
        <end position="44"/>
    </location>
</feature>
<name>A0A366D9C6_9NOCA</name>
<dbReference type="EMBL" id="QNRE01000013">
    <property type="protein sequence ID" value="RBO86545.1"/>
    <property type="molecule type" value="Genomic_DNA"/>
</dbReference>
<evidence type="ECO:0000313" key="3">
    <source>
        <dbReference type="Proteomes" id="UP000252586"/>
    </source>
</evidence>
<protein>
    <submittedName>
        <fullName evidence="2">ABC-2 type transport system permease protein</fullName>
    </submittedName>
</protein>
<evidence type="ECO:0000313" key="2">
    <source>
        <dbReference type="EMBL" id="RBO86545.1"/>
    </source>
</evidence>
<feature type="transmembrane region" description="Helical" evidence="1">
    <location>
        <begin position="345"/>
        <end position="372"/>
    </location>
</feature>
<feature type="transmembrane region" description="Helical" evidence="1">
    <location>
        <begin position="507"/>
        <end position="526"/>
    </location>
</feature>
<feature type="transmembrane region" description="Helical" evidence="1">
    <location>
        <begin position="129"/>
        <end position="156"/>
    </location>
</feature>
<dbReference type="STRING" id="1210090.GCA_001613185_02770"/>
<feature type="transmembrane region" description="Helical" evidence="1">
    <location>
        <begin position="162"/>
        <end position="184"/>
    </location>
</feature>
<reference evidence="2 3" key="1">
    <citation type="submission" date="2018-06" db="EMBL/GenBank/DDBJ databases">
        <title>Genomic Encyclopedia of Type Strains, Phase IV (KMG-IV): sequencing the most valuable type-strain genomes for metagenomic binning, comparative biology and taxonomic classification.</title>
        <authorList>
            <person name="Goeker M."/>
        </authorList>
    </citation>
    <scope>NUCLEOTIDE SEQUENCE [LARGE SCALE GENOMIC DNA]</scope>
    <source>
        <strain evidence="2 3">DSM 44599</strain>
    </source>
</reference>
<dbReference type="RefSeq" id="WP_067508598.1">
    <property type="nucleotide sequence ID" value="NZ_CP107943.1"/>
</dbReference>
<feature type="transmembrane region" description="Helical" evidence="1">
    <location>
        <begin position="393"/>
        <end position="420"/>
    </location>
</feature>
<feature type="transmembrane region" description="Helical" evidence="1">
    <location>
        <begin position="240"/>
        <end position="261"/>
    </location>
</feature>
<feature type="transmembrane region" description="Helical" evidence="1">
    <location>
        <begin position="432"/>
        <end position="457"/>
    </location>
</feature>
<comment type="caution">
    <text evidence="2">The sequence shown here is derived from an EMBL/GenBank/DDBJ whole genome shotgun (WGS) entry which is preliminary data.</text>
</comment>
<evidence type="ECO:0000256" key="1">
    <source>
        <dbReference type="SAM" id="Phobius"/>
    </source>
</evidence>
<feature type="transmembrane region" description="Helical" evidence="1">
    <location>
        <begin position="301"/>
        <end position="325"/>
    </location>
</feature>
<sequence length="535" mass="54252">MTASARLGDPVRAVIGACMRQVWVSTSLVTVVAAGMSALVAAQYRTTFAEALDQNSIRALADNPAIRTLFGAPLALDDPGGFTVWRTGTPLLVLVAVWALLVGTRISRGEEAAGRWELLAGGRVRLTDLVRACLITLTIAASVIAIAVATALVAAGTDATGALIHAAGMFGTALTFAALGLLAAQLFAARTAAVTALAAVVGTSLLVRMLADGIPAAAWAGWLSPFGLHALSAPYAGNRYAPVVLLIVAGIAAAAAAMFIARRRDLGGGVIALSGTRPPRTRLLGSLTGFALRRALAPTTAWAIGVAVYFGLVGVLIASIVTFLGENPRFAELAADAGFAGLDSATGLAAAMFGLLAVAVGLYAVTRVAVLADDEKARRWTTVYSLPVGRPHVVGAELLVTAIGVVALLLTAALSMWVGAGVAGTSLTSGDALAGALNTAPVAWLGLGAATAAYGWYPRAAAAVGALPVVGGFLYDVLAHSIDAPAWARAVTPFAHLAAVPDDAPEWIATLSLTAVAAALTILGLIGHHRRDLHT</sequence>
<keyword evidence="1" id="KW-1133">Transmembrane helix</keyword>
<keyword evidence="1" id="KW-0812">Transmembrane</keyword>
<organism evidence="2 3">
    <name type="scientific">Nocardia puris</name>
    <dbReference type="NCBI Taxonomy" id="208602"/>
    <lineage>
        <taxon>Bacteria</taxon>
        <taxon>Bacillati</taxon>
        <taxon>Actinomycetota</taxon>
        <taxon>Actinomycetes</taxon>
        <taxon>Mycobacteriales</taxon>
        <taxon>Nocardiaceae</taxon>
        <taxon>Nocardia</taxon>
    </lineage>
</organism>
<proteinExistence type="predicted"/>
<accession>A0A366D9C6</accession>
<keyword evidence="3" id="KW-1185">Reference proteome</keyword>